<dbReference type="InterPro" id="IPR016032">
    <property type="entry name" value="Sig_transdc_resp-reg_C-effctor"/>
</dbReference>
<dbReference type="InterPro" id="IPR000792">
    <property type="entry name" value="Tscrpt_reg_LuxR_C"/>
</dbReference>
<dbReference type="Proteomes" id="UP001139319">
    <property type="component" value="Unassembled WGS sequence"/>
</dbReference>
<dbReference type="GO" id="GO:0006355">
    <property type="term" value="P:regulation of DNA-templated transcription"/>
    <property type="evidence" value="ECO:0007669"/>
    <property type="project" value="InterPro"/>
</dbReference>
<gene>
    <name evidence="3" type="ORF">M6D89_07480</name>
</gene>
<dbReference type="Gene3D" id="3.40.50.2300">
    <property type="match status" value="1"/>
</dbReference>
<accession>A0A9X2I475</accession>
<reference evidence="3" key="2">
    <citation type="submission" date="2023-01" db="EMBL/GenBank/DDBJ databases">
        <title>Gilvimarinus xylanilyticus HB14 isolated from Caulerpa lentillifera aquaculture base in Hainan, China.</title>
        <authorList>
            <person name="Zhang Y.-J."/>
        </authorList>
    </citation>
    <scope>NUCLEOTIDE SEQUENCE</scope>
    <source>
        <strain evidence="3">HB14</strain>
    </source>
</reference>
<dbReference type="PROSITE" id="PS50043">
    <property type="entry name" value="HTH_LUXR_2"/>
    <property type="match status" value="1"/>
</dbReference>
<feature type="domain" description="HTH luxR-type" evidence="2">
    <location>
        <begin position="129"/>
        <end position="194"/>
    </location>
</feature>
<keyword evidence="1" id="KW-0238">DNA-binding</keyword>
<evidence type="ECO:0000313" key="3">
    <source>
        <dbReference type="EMBL" id="MCP8899137.1"/>
    </source>
</evidence>
<evidence type="ECO:0000256" key="1">
    <source>
        <dbReference type="ARBA" id="ARBA00023125"/>
    </source>
</evidence>
<dbReference type="PANTHER" id="PTHR43214:SF38">
    <property type="entry name" value="NITRATE_NITRITE RESPONSE REGULATOR PROTEIN NARL"/>
    <property type="match status" value="1"/>
</dbReference>
<evidence type="ECO:0000259" key="2">
    <source>
        <dbReference type="PROSITE" id="PS50043"/>
    </source>
</evidence>
<dbReference type="InterPro" id="IPR039420">
    <property type="entry name" value="WalR-like"/>
</dbReference>
<dbReference type="PANTHER" id="PTHR43214">
    <property type="entry name" value="TWO-COMPONENT RESPONSE REGULATOR"/>
    <property type="match status" value="1"/>
</dbReference>
<sequence>MHSLFITTSAIHSARWTAGFTDAKVYTNAEPGSIAVNTDTLVWLVLDGPWREHLTLTSNLGAKVVALTLNESASEARQLISLGARGYVHAMAAPELLFKVKTAVEYDGLWLGRELMQQLVAPAKPVPAPLPDVSNLSNRERVVAELVAQGFSNKEVARQLDITERTVKAHLGACFEKLQVRDRVQLTVYLRPLIRAQQ</sequence>
<dbReference type="CDD" id="cd06170">
    <property type="entry name" value="LuxR_C_like"/>
    <property type="match status" value="1"/>
</dbReference>
<dbReference type="EMBL" id="JAMFTH010000001">
    <property type="protein sequence ID" value="MCP8899137.1"/>
    <property type="molecule type" value="Genomic_DNA"/>
</dbReference>
<organism evidence="3 4">
    <name type="scientific">Gilvimarinus xylanilyticus</name>
    <dbReference type="NCBI Taxonomy" id="2944139"/>
    <lineage>
        <taxon>Bacteria</taxon>
        <taxon>Pseudomonadati</taxon>
        <taxon>Pseudomonadota</taxon>
        <taxon>Gammaproteobacteria</taxon>
        <taxon>Cellvibrionales</taxon>
        <taxon>Cellvibrionaceae</taxon>
        <taxon>Gilvimarinus</taxon>
    </lineage>
</organism>
<dbReference type="Pfam" id="PF00196">
    <property type="entry name" value="GerE"/>
    <property type="match status" value="1"/>
</dbReference>
<dbReference type="PRINTS" id="PR00038">
    <property type="entry name" value="HTHLUXR"/>
</dbReference>
<dbReference type="SUPFAM" id="SSF46894">
    <property type="entry name" value="C-terminal effector domain of the bipartite response regulators"/>
    <property type="match status" value="1"/>
</dbReference>
<comment type="caution">
    <text evidence="3">The sequence shown here is derived from an EMBL/GenBank/DDBJ whole genome shotgun (WGS) entry which is preliminary data.</text>
</comment>
<dbReference type="SMART" id="SM00421">
    <property type="entry name" value="HTH_LUXR"/>
    <property type="match status" value="1"/>
</dbReference>
<evidence type="ECO:0000313" key="4">
    <source>
        <dbReference type="Proteomes" id="UP001139319"/>
    </source>
</evidence>
<name>A0A9X2I475_9GAMM</name>
<keyword evidence="4" id="KW-1185">Reference proteome</keyword>
<dbReference type="GO" id="GO:0003677">
    <property type="term" value="F:DNA binding"/>
    <property type="evidence" value="ECO:0007669"/>
    <property type="project" value="UniProtKB-KW"/>
</dbReference>
<proteinExistence type="predicted"/>
<reference evidence="3" key="1">
    <citation type="submission" date="2022-05" db="EMBL/GenBank/DDBJ databases">
        <authorList>
            <person name="Sun H.-N."/>
        </authorList>
    </citation>
    <scope>NUCLEOTIDE SEQUENCE</scope>
    <source>
        <strain evidence="3">HB14</strain>
    </source>
</reference>
<dbReference type="RefSeq" id="WP_253967394.1">
    <property type="nucleotide sequence ID" value="NZ_JAMFTH010000001.1"/>
</dbReference>
<protein>
    <submittedName>
        <fullName evidence="3">Response regulator transcription factor</fullName>
    </submittedName>
</protein>
<dbReference type="AlphaFoldDB" id="A0A9X2I475"/>